<dbReference type="InterPro" id="IPR004805">
    <property type="entry name" value="DnaE2/DnaE/PolC"/>
</dbReference>
<keyword evidence="3" id="KW-1185">Reference proteome</keyword>
<dbReference type="Pfam" id="PF17657">
    <property type="entry name" value="DNA_pol3_finger"/>
    <property type="match status" value="1"/>
</dbReference>
<dbReference type="Proteomes" id="UP000597877">
    <property type="component" value="Unassembled WGS sequence"/>
</dbReference>
<dbReference type="PANTHER" id="PTHR32294">
    <property type="entry name" value="DNA POLYMERASE III SUBUNIT ALPHA"/>
    <property type="match status" value="1"/>
</dbReference>
<gene>
    <name evidence="2" type="ORF">H8S00_04715</name>
</gene>
<protein>
    <recommendedName>
        <fullName evidence="1">DNA polymerase III alpha subunit finger domain-containing protein</fullName>
    </recommendedName>
</protein>
<dbReference type="EMBL" id="JACOOZ010000003">
    <property type="protein sequence ID" value="MBC5667287.1"/>
    <property type="molecule type" value="Genomic_DNA"/>
</dbReference>
<evidence type="ECO:0000259" key="1">
    <source>
        <dbReference type="Pfam" id="PF17657"/>
    </source>
</evidence>
<evidence type="ECO:0000313" key="3">
    <source>
        <dbReference type="Proteomes" id="UP000597877"/>
    </source>
</evidence>
<sequence>MAIEKLKEKAAWQLYAGANDVKPEDANQISKYLDEYNKALKYADDDEKEDIHVEDYIPEEYISLFKQSNEYQGITINLKVHACGHFIFDGDIRREVGLISAVSESTGKRTVCAAIEGGYLDEFGYVKEDFLIVDSVYLTYKFFHSIGMEVPTFDELRHMIDGDKKTWDIYANGITCCVNQCEKEATTNRVKKYKPQNLAELSSFIAAIRPGFASLLSTFLNREPYTTGEKKIDDLLFDTAHFMIYQESIMKVLSFLELKMAETYGVIKNISKKKYKLHPEMLKELQERLIEGWKAEIGKTDNFNNVWNVIESSGSYAFNSPHAYSMGGDSAYQAWFKAHHTKTFYEVAINHYQEKNKKDKIDALVKEAIKFWGYKLGDYEFGADNRKVTINEENKLIYPNLSSVKGFGEGVVDTLYELGQSKYKTFTDVLTALFSNSINKTIVNKLIRINYFKKYGDVNTLLEIARLYDLLNGAKQISKDKAEKNNIPFDILIKHGNETAKQFNKLDSEQIIKELISKIPYRELTLKERLDNQREVLGIVSDSDSKVSKRLYYVSELDIKKSIVNVHLFEIYSGKTREVKMWTSQYNRNPFDLGTILYIISLEKKNKKEPTGEINPVTGKKIYKEVPDKFEFWLSKFVIKNDIEEDEDDI</sequence>
<reference evidence="2 3" key="1">
    <citation type="submission" date="2020-08" db="EMBL/GenBank/DDBJ databases">
        <title>Genome public.</title>
        <authorList>
            <person name="Liu C."/>
            <person name="Sun Q."/>
        </authorList>
    </citation>
    <scope>NUCLEOTIDE SEQUENCE [LARGE SCALE GENOMIC DNA]</scope>
    <source>
        <strain evidence="2 3">BX4</strain>
    </source>
</reference>
<accession>A0ABR7F239</accession>
<name>A0ABR7F239_9FIRM</name>
<feature type="domain" description="DNA polymerase III alpha subunit finger" evidence="1">
    <location>
        <begin position="161"/>
        <end position="288"/>
    </location>
</feature>
<comment type="caution">
    <text evidence="2">The sequence shown here is derived from an EMBL/GenBank/DDBJ whole genome shotgun (WGS) entry which is preliminary data.</text>
</comment>
<evidence type="ECO:0000313" key="2">
    <source>
        <dbReference type="EMBL" id="MBC5667287.1"/>
    </source>
</evidence>
<dbReference type="InterPro" id="IPR040982">
    <property type="entry name" value="DNA_pol3_finger"/>
</dbReference>
<organism evidence="2 3">
    <name type="scientific">Eubacterium segne</name>
    <dbReference type="NCBI Taxonomy" id="2763045"/>
    <lineage>
        <taxon>Bacteria</taxon>
        <taxon>Bacillati</taxon>
        <taxon>Bacillota</taxon>
        <taxon>Clostridia</taxon>
        <taxon>Eubacteriales</taxon>
        <taxon>Eubacteriaceae</taxon>
        <taxon>Eubacterium</taxon>
    </lineage>
</organism>
<proteinExistence type="predicted"/>